<evidence type="ECO:0000313" key="2">
    <source>
        <dbReference type="EMBL" id="SUQ01552.1"/>
    </source>
</evidence>
<dbReference type="EMBL" id="UHJG01000001">
    <property type="protein sequence ID" value="SUQ01552.1"/>
    <property type="molecule type" value="Genomic_DNA"/>
</dbReference>
<organism evidence="2 3">
    <name type="scientific">Yersinia ruckeri</name>
    <dbReference type="NCBI Taxonomy" id="29486"/>
    <lineage>
        <taxon>Bacteria</taxon>
        <taxon>Pseudomonadati</taxon>
        <taxon>Pseudomonadota</taxon>
        <taxon>Gammaproteobacteria</taxon>
        <taxon>Enterobacterales</taxon>
        <taxon>Yersiniaceae</taxon>
        <taxon>Yersinia</taxon>
    </lineage>
</organism>
<gene>
    <name evidence="2" type="ORF">NCTC10476_02918</name>
</gene>
<dbReference type="Proteomes" id="UP000255169">
    <property type="component" value="Unassembled WGS sequence"/>
</dbReference>
<sequence>MLFLIFNPLSCTLQRRWWVCPAQSEFRLLPYETHRTGGGNVKSIGCTYRFFKHCDGGDGHRRSLRATGYQPAGRWLSGFLDKSLGDQAQRPGGIPVSYAFAAAISTQRLSQTVEDNGQNHDPNATNGGQTHIQTTNTA</sequence>
<protein>
    <submittedName>
        <fullName evidence="2">Uncharacterized protein</fullName>
    </submittedName>
</protein>
<evidence type="ECO:0000313" key="3">
    <source>
        <dbReference type="Proteomes" id="UP000255169"/>
    </source>
</evidence>
<evidence type="ECO:0000256" key="1">
    <source>
        <dbReference type="SAM" id="MobiDB-lite"/>
    </source>
</evidence>
<accession>A0A380QSD0</accession>
<dbReference type="AlphaFoldDB" id="A0A380QSD0"/>
<reference evidence="2 3" key="1">
    <citation type="submission" date="2018-06" db="EMBL/GenBank/DDBJ databases">
        <authorList>
            <consortium name="Pathogen Informatics"/>
            <person name="Doyle S."/>
        </authorList>
    </citation>
    <scope>NUCLEOTIDE SEQUENCE [LARGE SCALE GENOMIC DNA]</scope>
    <source>
        <strain evidence="2 3">NCTC10476</strain>
    </source>
</reference>
<keyword evidence="3" id="KW-1185">Reference proteome</keyword>
<name>A0A380QSD0_YERRU</name>
<proteinExistence type="predicted"/>
<feature type="region of interest" description="Disordered" evidence="1">
    <location>
        <begin position="112"/>
        <end position="138"/>
    </location>
</feature>